<reference evidence="1 2" key="1">
    <citation type="submission" date="2024-09" db="EMBL/GenBank/DDBJ databases">
        <authorList>
            <person name="Sun Q."/>
            <person name="Mori K."/>
        </authorList>
    </citation>
    <scope>NUCLEOTIDE SEQUENCE [LARGE SCALE GENOMIC DNA]</scope>
    <source>
        <strain evidence="1 2">JCM 13503</strain>
    </source>
</reference>
<protein>
    <submittedName>
        <fullName evidence="1">Uncharacterized protein</fullName>
    </submittedName>
</protein>
<comment type="caution">
    <text evidence="1">The sequence shown here is derived from an EMBL/GenBank/DDBJ whole genome shotgun (WGS) entry which is preliminary data.</text>
</comment>
<proteinExistence type="predicted"/>
<evidence type="ECO:0000313" key="2">
    <source>
        <dbReference type="Proteomes" id="UP001589733"/>
    </source>
</evidence>
<organism evidence="1 2">
    <name type="scientific">Deinococcus oregonensis</name>
    <dbReference type="NCBI Taxonomy" id="1805970"/>
    <lineage>
        <taxon>Bacteria</taxon>
        <taxon>Thermotogati</taxon>
        <taxon>Deinococcota</taxon>
        <taxon>Deinococci</taxon>
        <taxon>Deinococcales</taxon>
        <taxon>Deinococcaceae</taxon>
        <taxon>Deinococcus</taxon>
    </lineage>
</organism>
<dbReference type="EMBL" id="JBHLYR010000010">
    <property type="protein sequence ID" value="MFB9990853.1"/>
    <property type="molecule type" value="Genomic_DNA"/>
</dbReference>
<dbReference type="Proteomes" id="UP001589733">
    <property type="component" value="Unassembled WGS sequence"/>
</dbReference>
<sequence length="112" mass="12326">MSLQEQQRQVAPLRRLVWLPPGTCQIHAAPAASSDEPWMQSDPHRSAAPPLWLTQVCGGRVAMGVCGQTLYLSPLRPGLRPTWRDELQAQALGWTGVLPDPPRAGAAEPREW</sequence>
<evidence type="ECO:0000313" key="1">
    <source>
        <dbReference type="EMBL" id="MFB9990853.1"/>
    </source>
</evidence>
<gene>
    <name evidence="1" type="ORF">ACFFLM_02485</name>
</gene>
<dbReference type="RefSeq" id="WP_380005205.1">
    <property type="nucleotide sequence ID" value="NZ_JBHLYR010000010.1"/>
</dbReference>
<keyword evidence="2" id="KW-1185">Reference proteome</keyword>
<accession>A0ABV6ATM4</accession>
<name>A0ABV6ATM4_9DEIO</name>